<feature type="domain" description="TonB-dependent receptor plug" evidence="15">
    <location>
        <begin position="117"/>
        <end position="223"/>
    </location>
</feature>
<evidence type="ECO:0000256" key="4">
    <source>
        <dbReference type="ARBA" id="ARBA00022496"/>
    </source>
</evidence>
<keyword evidence="10 11" id="KW-0998">Cell outer membrane</keyword>
<comment type="subcellular location">
    <subcellularLocation>
        <location evidence="1 11">Cell outer membrane</location>
        <topology evidence="1 11">Multi-pass membrane protein</topology>
    </subcellularLocation>
</comment>
<evidence type="ECO:0000259" key="14">
    <source>
        <dbReference type="Pfam" id="PF00593"/>
    </source>
</evidence>
<dbReference type="Gene3D" id="2.60.40.1120">
    <property type="entry name" value="Carboxypeptidase-like, regulatory domain"/>
    <property type="match status" value="1"/>
</dbReference>
<evidence type="ECO:0000256" key="6">
    <source>
        <dbReference type="ARBA" id="ARBA00023004"/>
    </source>
</evidence>
<evidence type="ECO:0000256" key="3">
    <source>
        <dbReference type="ARBA" id="ARBA00022452"/>
    </source>
</evidence>
<dbReference type="Pfam" id="PF13715">
    <property type="entry name" value="CarbopepD_reg_2"/>
    <property type="match status" value="1"/>
</dbReference>
<evidence type="ECO:0000256" key="7">
    <source>
        <dbReference type="ARBA" id="ARBA00023065"/>
    </source>
</evidence>
<keyword evidence="2 11" id="KW-0813">Transport</keyword>
<keyword evidence="3 11" id="KW-1134">Transmembrane beta strand</keyword>
<protein>
    <submittedName>
        <fullName evidence="16">SusC/RagA family TonB-linked outer membrane protein</fullName>
    </submittedName>
</protein>
<keyword evidence="4" id="KW-0410">Iron transport</keyword>
<dbReference type="InterPro" id="IPR012910">
    <property type="entry name" value="Plug_dom"/>
</dbReference>
<evidence type="ECO:0000259" key="15">
    <source>
        <dbReference type="Pfam" id="PF07715"/>
    </source>
</evidence>
<dbReference type="InterPro" id="IPR036942">
    <property type="entry name" value="Beta-barrel_TonB_sf"/>
</dbReference>
<sequence length="1033" mass="113304">MRTKFSGILTLLLAFVVQITFAQEKTVSGTVTDDQGLPLPGVNIIIKGTSSGTQTDFDGIYNLEASNGSTLVFSYIGFETQEVTVGAASSYDVTMEAGNTLDEVVVTSFGIKRQKKQLSYQSEEVDAEQLNVVQPQNVAQGLTGKVAGLQINTTNNGVNPGTKIVLRGLRSISGNSTALVVIDGSIASEGAFNALNPNDVESVNILKGATAAVLYGSDAANGALVVTTKKGSTEKFKVAINSTTTFQEIAYMPEFQSEYGIGWQTQYERIENTNWGPRFDGVVRPIGPTLLDGSFQSVPYAPVQDNLKNFYDTGVTLQNTVSISGGDDTSSFYLSIGEQDTKGIVPGDKYNRNTFRFNGSKTLGDLTLSVNTSYFRDDTSVSGQQIGAQDRPLYWFILNTPNNIPLSNYRDWRNNKFANPDGFYNGYYENPFWAVDNNRDNDKSGRFTSNISAEWQANEWLSFTGRMGINTLSTIGKEYRNGLSFNDDITYSRPNASTSFVTDYERQYLQYTSTFIANGEFDLSDSFSLDALLGATNFTSEDRRSQITANNISVDGFYDISNSAGQLQAAVNEETYRTYGYLGQLNFGYNDYLFLDVSGRYDYTSSLPSDENSYFYPGVGLSFIATDAIPSIKGNVLNYLKITANNSTVYNDLKPYEAVENYLQPAYFPFANTNGFTIQGTATDSDLKKEKINTTEFGANFAFLKNRLTLDASVFKTTTTDLLTQVTPSVTSAASSLLTNIGELEGKGVELTLGAKILSFPESDFSWDANINFSAYETVVNEVSEQTDQAIVQAFADGGIYASEGEAFPQIKGSSYVRDDQGSVVVDQSTGNPIIGDVVSLGKTTPDYIIGLTSNVRYKGFTLSTTWDYRTGHVYYSQLGHQLEFTGRSMASVSSNRQDFVIPNSVYQSGTDANGNPQYVTNTNIPITGGRQNYWTNHYNNIAENYVKDATAVKLRELAIRYSVPSDFLKNTPLNKVSLGVVGTNLLTWLPKENRYADPEFNNNTANSNAVGLGGYFQTPPTRTYGFNINVEF</sequence>
<dbReference type="Proteomes" id="UP001230915">
    <property type="component" value="Unassembled WGS sequence"/>
</dbReference>
<evidence type="ECO:0000256" key="11">
    <source>
        <dbReference type="PROSITE-ProRule" id="PRU01360"/>
    </source>
</evidence>
<dbReference type="InterPro" id="IPR037066">
    <property type="entry name" value="Plug_dom_sf"/>
</dbReference>
<dbReference type="PROSITE" id="PS52016">
    <property type="entry name" value="TONB_DEPENDENT_REC_3"/>
    <property type="match status" value="1"/>
</dbReference>
<dbReference type="InterPro" id="IPR039426">
    <property type="entry name" value="TonB-dep_rcpt-like"/>
</dbReference>
<evidence type="ECO:0000256" key="12">
    <source>
        <dbReference type="RuleBase" id="RU003357"/>
    </source>
</evidence>
<feature type="chain" id="PRO_5046943117" evidence="13">
    <location>
        <begin position="23"/>
        <end position="1033"/>
    </location>
</feature>
<dbReference type="Gene3D" id="2.40.170.20">
    <property type="entry name" value="TonB-dependent receptor, beta-barrel domain"/>
    <property type="match status" value="1"/>
</dbReference>
<dbReference type="InterPro" id="IPR000531">
    <property type="entry name" value="Beta-barrel_TonB"/>
</dbReference>
<dbReference type="SUPFAM" id="SSF56935">
    <property type="entry name" value="Porins"/>
    <property type="match status" value="1"/>
</dbReference>
<evidence type="ECO:0000256" key="5">
    <source>
        <dbReference type="ARBA" id="ARBA00022692"/>
    </source>
</evidence>
<keyword evidence="6" id="KW-0408">Iron</keyword>
<evidence type="ECO:0000313" key="17">
    <source>
        <dbReference type="Proteomes" id="UP001230915"/>
    </source>
</evidence>
<feature type="signal peptide" evidence="13">
    <location>
        <begin position="1"/>
        <end position="22"/>
    </location>
</feature>
<evidence type="ECO:0000313" key="16">
    <source>
        <dbReference type="EMBL" id="MDQ7915985.1"/>
    </source>
</evidence>
<comment type="similarity">
    <text evidence="11 12">Belongs to the TonB-dependent receptor family.</text>
</comment>
<evidence type="ECO:0000256" key="10">
    <source>
        <dbReference type="ARBA" id="ARBA00023237"/>
    </source>
</evidence>
<evidence type="ECO:0000256" key="1">
    <source>
        <dbReference type="ARBA" id="ARBA00004571"/>
    </source>
</evidence>
<dbReference type="EMBL" id="JAVHUL010000001">
    <property type="protein sequence ID" value="MDQ7915985.1"/>
    <property type="molecule type" value="Genomic_DNA"/>
</dbReference>
<dbReference type="InterPro" id="IPR008969">
    <property type="entry name" value="CarboxyPept-like_regulatory"/>
</dbReference>
<dbReference type="RefSeq" id="WP_308862594.1">
    <property type="nucleotide sequence ID" value="NZ_JAVHUL010000001.1"/>
</dbReference>
<accession>A0ABU0ZXH1</accession>
<dbReference type="InterPro" id="IPR023996">
    <property type="entry name" value="TonB-dep_OMP_SusC/RagA"/>
</dbReference>
<dbReference type="NCBIfam" id="TIGR04056">
    <property type="entry name" value="OMP_RagA_SusC"/>
    <property type="match status" value="1"/>
</dbReference>
<keyword evidence="17" id="KW-1185">Reference proteome</keyword>
<keyword evidence="5 11" id="KW-0812">Transmembrane</keyword>
<proteinExistence type="inferred from homology"/>
<dbReference type="PANTHER" id="PTHR32552:SF81">
    <property type="entry name" value="TONB-DEPENDENT OUTER MEMBRANE RECEPTOR"/>
    <property type="match status" value="1"/>
</dbReference>
<keyword evidence="9 11" id="KW-0472">Membrane</keyword>
<evidence type="ECO:0000256" key="9">
    <source>
        <dbReference type="ARBA" id="ARBA00023136"/>
    </source>
</evidence>
<dbReference type="Gene3D" id="2.170.130.10">
    <property type="entry name" value="TonB-dependent receptor, plug domain"/>
    <property type="match status" value="1"/>
</dbReference>
<gene>
    <name evidence="16" type="ORF">RBU60_00205</name>
</gene>
<evidence type="ECO:0000256" key="8">
    <source>
        <dbReference type="ARBA" id="ARBA00023077"/>
    </source>
</evidence>
<evidence type="ECO:0000256" key="2">
    <source>
        <dbReference type="ARBA" id="ARBA00022448"/>
    </source>
</evidence>
<keyword evidence="7" id="KW-0406">Ion transport</keyword>
<dbReference type="SUPFAM" id="SSF49464">
    <property type="entry name" value="Carboxypeptidase regulatory domain-like"/>
    <property type="match status" value="1"/>
</dbReference>
<keyword evidence="13" id="KW-0732">Signal</keyword>
<comment type="caution">
    <text evidence="16">The sequence shown here is derived from an EMBL/GenBank/DDBJ whole genome shotgun (WGS) entry which is preliminary data.</text>
</comment>
<dbReference type="PANTHER" id="PTHR32552">
    <property type="entry name" value="FERRICHROME IRON RECEPTOR-RELATED"/>
    <property type="match status" value="1"/>
</dbReference>
<reference evidence="16 17" key="1">
    <citation type="submission" date="2023-08" db="EMBL/GenBank/DDBJ databases">
        <title>Mesonia sp. MT50, isolated from deep-sea sediment of the Mariana Trench.</title>
        <authorList>
            <person name="Fu H."/>
        </authorList>
    </citation>
    <scope>NUCLEOTIDE SEQUENCE [LARGE SCALE GENOMIC DNA]</scope>
    <source>
        <strain evidence="16 17">MT50</strain>
    </source>
</reference>
<dbReference type="Pfam" id="PF00593">
    <property type="entry name" value="TonB_dep_Rec_b-barrel"/>
    <property type="match status" value="1"/>
</dbReference>
<dbReference type="Pfam" id="PF07715">
    <property type="entry name" value="Plug"/>
    <property type="match status" value="1"/>
</dbReference>
<keyword evidence="8 12" id="KW-0798">TonB box</keyword>
<organism evidence="16 17">
    <name type="scientific">Mesonia profundi</name>
    <dbReference type="NCBI Taxonomy" id="3070998"/>
    <lineage>
        <taxon>Bacteria</taxon>
        <taxon>Pseudomonadati</taxon>
        <taxon>Bacteroidota</taxon>
        <taxon>Flavobacteriia</taxon>
        <taxon>Flavobacteriales</taxon>
        <taxon>Flavobacteriaceae</taxon>
        <taxon>Mesonia</taxon>
    </lineage>
</organism>
<evidence type="ECO:0000256" key="13">
    <source>
        <dbReference type="SAM" id="SignalP"/>
    </source>
</evidence>
<feature type="domain" description="TonB-dependent receptor-like beta-barrel" evidence="14">
    <location>
        <begin position="405"/>
        <end position="876"/>
    </location>
</feature>
<name>A0ABU0ZXH1_9FLAO</name>